<protein>
    <recommendedName>
        <fullName evidence="1">Exonuclease domain-containing protein</fullName>
    </recommendedName>
</protein>
<sequence length="200" mass="22688">MNFPQHPALDPGLPLVFVDTETTMLEPTPKPWEIALIKHAPGQLEDRFHIMLRDPDLSDASPDSLRVNRFYERHPRWTGSAAPSDIAALHPSHDAAQAVEIFTAGTVLVGSNPDFDARALEWLLRQHGLRPRWHHHTINLVTWTYAHLLARGESVKIPTSSYDLSRRVHVDPPAAEEAHTAMGDALWTVRWWENLTEAQR</sequence>
<evidence type="ECO:0000313" key="3">
    <source>
        <dbReference type="Proteomes" id="UP000198398"/>
    </source>
</evidence>
<dbReference type="GO" id="GO:0003676">
    <property type="term" value="F:nucleic acid binding"/>
    <property type="evidence" value="ECO:0007669"/>
    <property type="project" value="InterPro"/>
</dbReference>
<dbReference type="RefSeq" id="WP_089066527.1">
    <property type="nucleotide sequence ID" value="NZ_CP022317.1"/>
</dbReference>
<dbReference type="Gene3D" id="3.30.420.10">
    <property type="entry name" value="Ribonuclease H-like superfamily/Ribonuclease H"/>
    <property type="match status" value="1"/>
</dbReference>
<evidence type="ECO:0000259" key="1">
    <source>
        <dbReference type="Pfam" id="PF00929"/>
    </source>
</evidence>
<reference evidence="2 3" key="1">
    <citation type="submission" date="2017-07" db="EMBL/GenBank/DDBJ databases">
        <title>Brachybacterium sp. VR2415.</title>
        <authorList>
            <person name="Tak E.J."/>
            <person name="Bae J.-W."/>
        </authorList>
    </citation>
    <scope>NUCLEOTIDE SEQUENCE [LARGE SCALE GENOMIC DNA]</scope>
    <source>
        <strain evidence="2 3">VR2415</strain>
        <plasmid evidence="3">unnamed1 sequence</plasmid>
    </source>
</reference>
<organism evidence="2 3">
    <name type="scientific">Brachybacterium avium</name>
    <dbReference type="NCBI Taxonomy" id="2017485"/>
    <lineage>
        <taxon>Bacteria</taxon>
        <taxon>Bacillati</taxon>
        <taxon>Actinomycetota</taxon>
        <taxon>Actinomycetes</taxon>
        <taxon>Micrococcales</taxon>
        <taxon>Dermabacteraceae</taxon>
        <taxon>Brachybacterium</taxon>
    </lineage>
</organism>
<evidence type="ECO:0000313" key="2">
    <source>
        <dbReference type="EMBL" id="ASK67296.1"/>
    </source>
</evidence>
<dbReference type="KEGG" id="brv:CFK39_15745"/>
<dbReference type="InterPro" id="IPR012337">
    <property type="entry name" value="RNaseH-like_sf"/>
</dbReference>
<dbReference type="OrthoDB" id="4762736at2"/>
<dbReference type="Pfam" id="PF00929">
    <property type="entry name" value="RNase_T"/>
    <property type="match status" value="1"/>
</dbReference>
<proteinExistence type="predicted"/>
<feature type="domain" description="Exonuclease" evidence="1">
    <location>
        <begin position="16"/>
        <end position="189"/>
    </location>
</feature>
<dbReference type="SUPFAM" id="SSF53098">
    <property type="entry name" value="Ribonuclease H-like"/>
    <property type="match status" value="1"/>
</dbReference>
<dbReference type="AlphaFoldDB" id="A0A220UHB3"/>
<dbReference type="InterPro" id="IPR013520">
    <property type="entry name" value="Ribonucl_H"/>
</dbReference>
<dbReference type="InterPro" id="IPR036397">
    <property type="entry name" value="RNaseH_sf"/>
</dbReference>
<gene>
    <name evidence="2" type="ORF">CFK39_15745</name>
</gene>
<keyword evidence="2" id="KW-0614">Plasmid</keyword>
<keyword evidence="3" id="KW-1185">Reference proteome</keyword>
<dbReference type="EMBL" id="CP022317">
    <property type="protein sequence ID" value="ASK67296.1"/>
    <property type="molecule type" value="Genomic_DNA"/>
</dbReference>
<name>A0A220UHB3_9MICO</name>
<dbReference type="GO" id="GO:0004527">
    <property type="term" value="F:exonuclease activity"/>
    <property type="evidence" value="ECO:0007669"/>
    <property type="project" value="UniProtKB-ARBA"/>
</dbReference>
<accession>A0A220UHB3</accession>
<dbReference type="Proteomes" id="UP000198398">
    <property type="component" value="Plasmid unnamed1"/>
</dbReference>
<geneLocation type="plasmid" evidence="3">
    <name>unnamed1 sequence</name>
</geneLocation>